<keyword evidence="1" id="KW-0175">Coiled coil</keyword>
<dbReference type="KEGG" id="dwd:DSCW_36660"/>
<feature type="region of interest" description="Disordered" evidence="2">
    <location>
        <begin position="98"/>
        <end position="125"/>
    </location>
</feature>
<keyword evidence="3" id="KW-0812">Transmembrane</keyword>
<keyword evidence="3" id="KW-0472">Membrane</keyword>
<dbReference type="Gene3D" id="3.30.70.1070">
    <property type="entry name" value="Sporulation related repeat"/>
    <property type="match status" value="1"/>
</dbReference>
<feature type="domain" description="SPOR" evidence="4">
    <location>
        <begin position="150"/>
        <end position="229"/>
    </location>
</feature>
<dbReference type="GO" id="GO:0042834">
    <property type="term" value="F:peptidoglycan binding"/>
    <property type="evidence" value="ECO:0007669"/>
    <property type="project" value="InterPro"/>
</dbReference>
<evidence type="ECO:0000313" key="6">
    <source>
        <dbReference type="Proteomes" id="UP000427769"/>
    </source>
</evidence>
<dbReference type="AlphaFoldDB" id="A0A5K7Z7W3"/>
<evidence type="ECO:0000256" key="1">
    <source>
        <dbReference type="SAM" id="Coils"/>
    </source>
</evidence>
<dbReference type="PROSITE" id="PS51724">
    <property type="entry name" value="SPOR"/>
    <property type="match status" value="1"/>
</dbReference>
<dbReference type="EMBL" id="AP021875">
    <property type="protein sequence ID" value="BBO76249.1"/>
    <property type="molecule type" value="Genomic_DNA"/>
</dbReference>
<keyword evidence="3" id="KW-1133">Transmembrane helix</keyword>
<accession>A0A5K7Z7W3</accession>
<reference evidence="5 6" key="1">
    <citation type="submission" date="2019-11" db="EMBL/GenBank/DDBJ databases">
        <title>Comparative genomics of hydrocarbon-degrading Desulfosarcina strains.</title>
        <authorList>
            <person name="Watanabe M."/>
            <person name="Kojima H."/>
            <person name="Fukui M."/>
        </authorList>
    </citation>
    <scope>NUCLEOTIDE SEQUENCE [LARGE SCALE GENOMIC DNA]</scope>
    <source>
        <strain evidence="5 6">PP31</strain>
    </source>
</reference>
<evidence type="ECO:0000256" key="3">
    <source>
        <dbReference type="SAM" id="Phobius"/>
    </source>
</evidence>
<evidence type="ECO:0000313" key="5">
    <source>
        <dbReference type="EMBL" id="BBO76249.1"/>
    </source>
</evidence>
<dbReference type="PANTHER" id="PTHR38687">
    <property type="entry name" value="CELL DIVISION PROTEIN DEDD-RELATED"/>
    <property type="match status" value="1"/>
</dbReference>
<proteinExistence type="predicted"/>
<gene>
    <name evidence="5" type="ORF">DSCW_36660</name>
</gene>
<feature type="transmembrane region" description="Helical" evidence="3">
    <location>
        <begin position="12"/>
        <end position="33"/>
    </location>
</feature>
<feature type="coiled-coil region" evidence="1">
    <location>
        <begin position="44"/>
        <end position="71"/>
    </location>
</feature>
<dbReference type="SUPFAM" id="SSF110997">
    <property type="entry name" value="Sporulation related repeat"/>
    <property type="match status" value="1"/>
</dbReference>
<evidence type="ECO:0000256" key="2">
    <source>
        <dbReference type="SAM" id="MobiDB-lite"/>
    </source>
</evidence>
<dbReference type="Proteomes" id="UP000427769">
    <property type="component" value="Chromosome"/>
</dbReference>
<organism evidence="5 6">
    <name type="scientific">Desulfosarcina widdelii</name>
    <dbReference type="NCBI Taxonomy" id="947919"/>
    <lineage>
        <taxon>Bacteria</taxon>
        <taxon>Pseudomonadati</taxon>
        <taxon>Thermodesulfobacteriota</taxon>
        <taxon>Desulfobacteria</taxon>
        <taxon>Desulfobacterales</taxon>
        <taxon>Desulfosarcinaceae</taxon>
        <taxon>Desulfosarcina</taxon>
    </lineage>
</organism>
<name>A0A5K7Z7W3_9BACT</name>
<keyword evidence="6" id="KW-1185">Reference proteome</keyword>
<sequence length="229" mass="25102">MTKAAESKQPIAWGRYLLVFFVAAWMFVLGVLVGRGTAPVTFDTQALQKELADLRNAMMQKEQEAVEKAIRGEDEQEPLEFYEALKTEESDTAVAMPVPQTTPAEPSPVSKEIDKAGTPPHKKRATLMPKGERAVKLPTPVQPRETKEPSTATGTLTLQVASLKDGAAAEQIVANLKKDGYPAFLARSVIPGKGLWFRVRVGSYATREQAAADIERLTRDGKKPMLVKK</sequence>
<evidence type="ECO:0000259" key="4">
    <source>
        <dbReference type="PROSITE" id="PS51724"/>
    </source>
</evidence>
<dbReference type="Pfam" id="PF05036">
    <property type="entry name" value="SPOR"/>
    <property type="match status" value="1"/>
</dbReference>
<dbReference type="InterPro" id="IPR052521">
    <property type="entry name" value="Cell_div_SPOR-domain"/>
</dbReference>
<dbReference type="OrthoDB" id="5422687at2"/>
<dbReference type="RefSeq" id="WP_155305098.1">
    <property type="nucleotide sequence ID" value="NZ_AP021875.1"/>
</dbReference>
<dbReference type="InterPro" id="IPR007730">
    <property type="entry name" value="SPOR-like_dom"/>
</dbReference>
<dbReference type="InterPro" id="IPR036680">
    <property type="entry name" value="SPOR-like_sf"/>
</dbReference>
<protein>
    <submittedName>
        <fullName evidence="5">SPOR domain-containing protein</fullName>
    </submittedName>
</protein>